<keyword evidence="2" id="KW-1185">Reference proteome</keyword>
<proteinExistence type="predicted"/>
<reference evidence="1" key="1">
    <citation type="submission" date="2022-06" db="EMBL/GenBank/DDBJ databases">
        <title>New cyanobacteria of genus Symplocastrum in benthos of Lake Baikal.</title>
        <authorList>
            <person name="Sorokovikova E."/>
            <person name="Tikhonova I."/>
            <person name="Krasnopeev A."/>
            <person name="Evseev P."/>
            <person name="Gladkikh A."/>
            <person name="Belykh O."/>
        </authorList>
    </citation>
    <scope>NUCLEOTIDE SEQUENCE</scope>
    <source>
        <strain evidence="1">BBK-W-15</strain>
    </source>
</reference>
<dbReference type="Proteomes" id="UP001204953">
    <property type="component" value="Unassembled WGS sequence"/>
</dbReference>
<sequence>MQPTILWQQNSDNPENSNNFAKISKFWTSLHDKKIAWRQRIMPPNSNFRELDWEAQRFDEVFKLQMPQVRGITLYWHKPYSDQERSTTPSKLELDLQALQLYIYPQSQKDLVIRIGIPEIIYQKIEINNPLWDSSRAGENFLLTLRDNQQQIEVKLTLTPDNIAKLKELL</sequence>
<dbReference type="EMBL" id="JAMZMM010000306">
    <property type="protein sequence ID" value="MCP2731279.1"/>
    <property type="molecule type" value="Genomic_DNA"/>
</dbReference>
<dbReference type="RefSeq" id="WP_254014023.1">
    <property type="nucleotide sequence ID" value="NZ_JAMZMM010000306.1"/>
</dbReference>
<comment type="caution">
    <text evidence="1">The sequence shown here is derived from an EMBL/GenBank/DDBJ whole genome shotgun (WGS) entry which is preliminary data.</text>
</comment>
<protein>
    <submittedName>
        <fullName evidence="1">Uncharacterized protein</fullName>
    </submittedName>
</protein>
<evidence type="ECO:0000313" key="1">
    <source>
        <dbReference type="EMBL" id="MCP2731279.1"/>
    </source>
</evidence>
<dbReference type="AlphaFoldDB" id="A0AAE3KPF7"/>
<organism evidence="1 2">
    <name type="scientific">Limnofasciculus baicalensis BBK-W-15</name>
    <dbReference type="NCBI Taxonomy" id="2699891"/>
    <lineage>
        <taxon>Bacteria</taxon>
        <taxon>Bacillati</taxon>
        <taxon>Cyanobacteriota</taxon>
        <taxon>Cyanophyceae</taxon>
        <taxon>Coleofasciculales</taxon>
        <taxon>Coleofasciculaceae</taxon>
        <taxon>Limnofasciculus</taxon>
        <taxon>Limnofasciculus baicalensis</taxon>
    </lineage>
</organism>
<accession>A0AAE3KPF7</accession>
<name>A0AAE3KPF7_9CYAN</name>
<evidence type="ECO:0000313" key="2">
    <source>
        <dbReference type="Proteomes" id="UP001204953"/>
    </source>
</evidence>
<gene>
    <name evidence="1" type="ORF">NJ959_22910</name>
</gene>